<protein>
    <submittedName>
        <fullName evidence="1">Uncharacterized protein</fullName>
    </submittedName>
</protein>
<proteinExistence type="predicted"/>
<sequence length="65" mass="7548">MSHAEYIMLRNIKVVDLWRMQPQQVAAFAQTCSGRLRATIELAMLRRKISAERLVPMRCRSTVSK</sequence>
<dbReference type="AlphaFoldDB" id="A0A3M2VMP1"/>
<gene>
    <name evidence="1" type="ORF">ALQ95_200191</name>
</gene>
<dbReference type="Proteomes" id="UP000280292">
    <property type="component" value="Unassembled WGS sequence"/>
</dbReference>
<evidence type="ECO:0000313" key="1">
    <source>
        <dbReference type="EMBL" id="RML40524.1"/>
    </source>
</evidence>
<comment type="caution">
    <text evidence="1">The sequence shown here is derived from an EMBL/GenBank/DDBJ whole genome shotgun (WGS) entry which is preliminary data.</text>
</comment>
<organism evidence="1 2">
    <name type="scientific">Pseudomonas syringae pv. ribicola</name>
    <dbReference type="NCBI Taxonomy" id="55398"/>
    <lineage>
        <taxon>Bacteria</taxon>
        <taxon>Pseudomonadati</taxon>
        <taxon>Pseudomonadota</taxon>
        <taxon>Gammaproteobacteria</taxon>
        <taxon>Pseudomonadales</taxon>
        <taxon>Pseudomonadaceae</taxon>
        <taxon>Pseudomonas</taxon>
    </lineage>
</organism>
<name>A0A3M2VMP1_PSESI</name>
<reference evidence="1 2" key="1">
    <citation type="submission" date="2018-08" db="EMBL/GenBank/DDBJ databases">
        <title>Recombination of ecologically and evolutionarily significant loci maintains genetic cohesion in the Pseudomonas syringae species complex.</title>
        <authorList>
            <person name="Dillon M."/>
            <person name="Thakur S."/>
            <person name="Almeida R.N.D."/>
            <person name="Weir B.S."/>
            <person name="Guttman D.S."/>
        </authorList>
    </citation>
    <scope>NUCLEOTIDE SEQUENCE [LARGE SCALE GENOMIC DNA]</scope>
    <source>
        <strain evidence="1 2">ICMP 3883</strain>
    </source>
</reference>
<evidence type="ECO:0000313" key="2">
    <source>
        <dbReference type="Proteomes" id="UP000280292"/>
    </source>
</evidence>
<dbReference type="EMBL" id="RBNR01000287">
    <property type="protein sequence ID" value="RML40524.1"/>
    <property type="molecule type" value="Genomic_DNA"/>
</dbReference>
<accession>A0A3M2VMP1</accession>